<dbReference type="STRING" id="651662.SAMN04488069_1266"/>
<dbReference type="AlphaFoldDB" id="A0A1H3PA67"/>
<dbReference type="EMBL" id="FNOV01000026">
    <property type="protein sequence ID" value="SDY97981.1"/>
    <property type="molecule type" value="Genomic_DNA"/>
</dbReference>
<gene>
    <name evidence="2" type="ORF">SAMN04488069_1266</name>
</gene>
<protein>
    <recommendedName>
        <fullName evidence="1">DUF551 domain-containing protein</fullName>
    </recommendedName>
</protein>
<name>A0A1H3PA67_9BACT</name>
<dbReference type="Proteomes" id="UP000199249">
    <property type="component" value="Unassembled WGS sequence"/>
</dbReference>
<evidence type="ECO:0000313" key="2">
    <source>
        <dbReference type="EMBL" id="SDY97981.1"/>
    </source>
</evidence>
<proteinExistence type="predicted"/>
<dbReference type="InterPro" id="IPR007539">
    <property type="entry name" value="DUF551"/>
</dbReference>
<evidence type="ECO:0000259" key="1">
    <source>
        <dbReference type="Pfam" id="PF04448"/>
    </source>
</evidence>
<organism evidence="2 3">
    <name type="scientific">Hymenobacter psychrophilus</name>
    <dbReference type="NCBI Taxonomy" id="651662"/>
    <lineage>
        <taxon>Bacteria</taxon>
        <taxon>Pseudomonadati</taxon>
        <taxon>Bacteroidota</taxon>
        <taxon>Cytophagia</taxon>
        <taxon>Cytophagales</taxon>
        <taxon>Hymenobacteraceae</taxon>
        <taxon>Hymenobacter</taxon>
    </lineage>
</organism>
<accession>A0A1H3PA67</accession>
<reference evidence="3" key="1">
    <citation type="submission" date="2016-10" db="EMBL/GenBank/DDBJ databases">
        <authorList>
            <person name="Varghese N."/>
            <person name="Submissions S."/>
        </authorList>
    </citation>
    <scope>NUCLEOTIDE SEQUENCE [LARGE SCALE GENOMIC DNA]</scope>
    <source>
        <strain evidence="3">CGMCC 1.8975</strain>
    </source>
</reference>
<sequence>MGRIEKLMEQNQNEAMTPAKLEALQQIKALAEQHAGGYRNEPESFNQFERTAFLDGFCRGYQEATPPATPAPEAAGEAGERWEVRQAREVLAVANRPDADPSARFGYAGVLASCMTGVLQELDALTARLHAAQATAEAEGARAAGWVPVGERLPETRAGSHPVFTMYNSDAVLVVEDGKTAGSLGYCNDKGEWFLLGAGGYPVTGITHWQPLPTPPTP</sequence>
<evidence type="ECO:0000313" key="3">
    <source>
        <dbReference type="Proteomes" id="UP000199249"/>
    </source>
</evidence>
<dbReference type="RefSeq" id="WP_175471073.1">
    <property type="nucleotide sequence ID" value="NZ_FNOV01000026.1"/>
</dbReference>
<dbReference type="Pfam" id="PF04448">
    <property type="entry name" value="DUF551"/>
    <property type="match status" value="1"/>
</dbReference>
<keyword evidence="3" id="KW-1185">Reference proteome</keyword>
<feature type="domain" description="DUF551" evidence="1">
    <location>
        <begin position="145"/>
        <end position="217"/>
    </location>
</feature>